<dbReference type="InterPro" id="IPR010432">
    <property type="entry name" value="RDD"/>
</dbReference>
<evidence type="ECO:0000256" key="4">
    <source>
        <dbReference type="ARBA" id="ARBA00022989"/>
    </source>
</evidence>
<dbReference type="PANTHER" id="PTHR36115">
    <property type="entry name" value="PROLINE-RICH ANTIGEN HOMOLOG-RELATED"/>
    <property type="match status" value="1"/>
</dbReference>
<accession>A0A928Q1V7</accession>
<dbReference type="GO" id="GO:0005886">
    <property type="term" value="C:plasma membrane"/>
    <property type="evidence" value="ECO:0007669"/>
    <property type="project" value="UniProtKB-SubCell"/>
</dbReference>
<dbReference type="EMBL" id="SVNY01000001">
    <property type="protein sequence ID" value="MBE6832273.1"/>
    <property type="molecule type" value="Genomic_DNA"/>
</dbReference>
<keyword evidence="3 7" id="KW-0812">Transmembrane</keyword>
<proteinExistence type="predicted"/>
<keyword evidence="4 7" id="KW-1133">Transmembrane helix</keyword>
<feature type="transmembrane region" description="Helical" evidence="7">
    <location>
        <begin position="21"/>
        <end position="45"/>
    </location>
</feature>
<sequence length="217" mass="23932">MQPLENNAATPGGFFVRLAAYLIDLLLIGAILTLTVRLPLLLVQMLNPASWFLSPILFRFSPYDIFLYLAGSAYFIVMTYLTGATVGKRLMNLRVVACDDSKLTFVNVLYRETIGRYLSSLLFVGYLMIGVSETKQGLHDRLCDTQVIYTCKCRPVVYGKASPVYGYGAAPAAAVPSAPVSYRPYGQAKPEVAPELPEQTQPNAPEPPTDTQEREPK</sequence>
<evidence type="ECO:0000256" key="5">
    <source>
        <dbReference type="ARBA" id="ARBA00023136"/>
    </source>
</evidence>
<dbReference type="Proteomes" id="UP000754750">
    <property type="component" value="Unassembled WGS sequence"/>
</dbReference>
<comment type="caution">
    <text evidence="9">The sequence shown here is derived from an EMBL/GenBank/DDBJ whole genome shotgun (WGS) entry which is preliminary data.</text>
</comment>
<organism evidence="9 10">
    <name type="scientific">Faecalispora sporosphaeroides</name>
    <dbReference type="NCBI Taxonomy" id="1549"/>
    <lineage>
        <taxon>Bacteria</taxon>
        <taxon>Bacillati</taxon>
        <taxon>Bacillota</taxon>
        <taxon>Clostridia</taxon>
        <taxon>Eubacteriales</taxon>
        <taxon>Oscillospiraceae</taxon>
        <taxon>Faecalispora</taxon>
    </lineage>
</organism>
<dbReference type="InterPro" id="IPR051791">
    <property type="entry name" value="Pra-immunoreactive"/>
</dbReference>
<evidence type="ECO:0000259" key="8">
    <source>
        <dbReference type="Pfam" id="PF06271"/>
    </source>
</evidence>
<keyword evidence="2" id="KW-1003">Cell membrane</keyword>
<feature type="region of interest" description="Disordered" evidence="6">
    <location>
        <begin position="185"/>
        <end position="217"/>
    </location>
</feature>
<name>A0A928Q1V7_9FIRM</name>
<dbReference type="AlphaFoldDB" id="A0A928Q1V7"/>
<protein>
    <submittedName>
        <fullName evidence="9">RDD family protein</fullName>
    </submittedName>
</protein>
<evidence type="ECO:0000256" key="7">
    <source>
        <dbReference type="SAM" id="Phobius"/>
    </source>
</evidence>
<gene>
    <name evidence="9" type="ORF">E7512_01595</name>
</gene>
<comment type="subcellular location">
    <subcellularLocation>
        <location evidence="1">Cell membrane</location>
        <topology evidence="1">Multi-pass membrane protein</topology>
    </subcellularLocation>
</comment>
<dbReference type="Pfam" id="PF06271">
    <property type="entry name" value="RDD"/>
    <property type="match status" value="1"/>
</dbReference>
<evidence type="ECO:0000256" key="3">
    <source>
        <dbReference type="ARBA" id="ARBA00022692"/>
    </source>
</evidence>
<reference evidence="9" key="1">
    <citation type="submission" date="2019-04" db="EMBL/GenBank/DDBJ databases">
        <title>Evolution of Biomass-Degrading Anaerobic Consortia Revealed by Metagenomics.</title>
        <authorList>
            <person name="Peng X."/>
        </authorList>
    </citation>
    <scope>NUCLEOTIDE SEQUENCE</scope>
    <source>
        <strain evidence="9">SIG551</strain>
    </source>
</reference>
<evidence type="ECO:0000256" key="1">
    <source>
        <dbReference type="ARBA" id="ARBA00004651"/>
    </source>
</evidence>
<dbReference type="PANTHER" id="PTHR36115:SF9">
    <property type="entry name" value="LMO1584 PROTEIN"/>
    <property type="match status" value="1"/>
</dbReference>
<dbReference type="RefSeq" id="WP_326839801.1">
    <property type="nucleotide sequence ID" value="NZ_JBKWRC010000001.1"/>
</dbReference>
<feature type="transmembrane region" description="Helical" evidence="7">
    <location>
        <begin position="65"/>
        <end position="86"/>
    </location>
</feature>
<evidence type="ECO:0000313" key="9">
    <source>
        <dbReference type="EMBL" id="MBE6832273.1"/>
    </source>
</evidence>
<evidence type="ECO:0000313" key="10">
    <source>
        <dbReference type="Proteomes" id="UP000754750"/>
    </source>
</evidence>
<evidence type="ECO:0000256" key="2">
    <source>
        <dbReference type="ARBA" id="ARBA00022475"/>
    </source>
</evidence>
<feature type="domain" description="RDD" evidence="8">
    <location>
        <begin position="12"/>
        <end position="143"/>
    </location>
</feature>
<keyword evidence="5 7" id="KW-0472">Membrane</keyword>
<evidence type="ECO:0000256" key="6">
    <source>
        <dbReference type="SAM" id="MobiDB-lite"/>
    </source>
</evidence>